<evidence type="ECO:0000313" key="3">
    <source>
        <dbReference type="RefSeq" id="XP_065648641.1"/>
    </source>
</evidence>
<dbReference type="GeneID" id="136077996"/>
<organism evidence="1 3">
    <name type="scientific">Hydra vulgaris</name>
    <name type="common">Hydra</name>
    <name type="synonym">Hydra attenuata</name>
    <dbReference type="NCBI Taxonomy" id="6087"/>
    <lineage>
        <taxon>Eukaryota</taxon>
        <taxon>Metazoa</taxon>
        <taxon>Cnidaria</taxon>
        <taxon>Hydrozoa</taxon>
        <taxon>Hydroidolina</taxon>
        <taxon>Anthoathecata</taxon>
        <taxon>Aplanulata</taxon>
        <taxon>Hydridae</taxon>
        <taxon>Hydra</taxon>
    </lineage>
</organism>
<dbReference type="Proteomes" id="UP001652625">
    <property type="component" value="Chromosome 03"/>
</dbReference>
<evidence type="ECO:0000313" key="2">
    <source>
        <dbReference type="RefSeq" id="XP_065648640.1"/>
    </source>
</evidence>
<sequence length="184" mass="19996">MPAPQVPKFPVISQNSLPLPFVNQKVVTEPVEIDTSNQCDFEVIPLTEITVDEVECLASFVPNIVSNSSNKTISGKCAALFATPSIGVASSSIDDKFSYNETTLLSTSSSAQTSSSVLNKIFTLLVELKGTVANLEKQTTYNTTMLQTLSQVGQQDVCNIFETLKLPVCDQDQLEELENILTQN</sequence>
<reference evidence="2 3" key="1">
    <citation type="submission" date="2025-05" db="UniProtKB">
        <authorList>
            <consortium name="RefSeq"/>
        </authorList>
    </citation>
    <scope>IDENTIFICATION</scope>
</reference>
<proteinExistence type="predicted"/>
<name>A0ABM4BHY0_HYDVU</name>
<dbReference type="RefSeq" id="XP_065648641.1">
    <property type="nucleotide sequence ID" value="XM_065792569.1"/>
</dbReference>
<protein>
    <submittedName>
        <fullName evidence="2 3">Uncharacterized protein LOC136077996</fullName>
    </submittedName>
</protein>
<gene>
    <name evidence="2 3" type="primary">LOC136077996</name>
</gene>
<accession>A0ABM4BHY0</accession>
<dbReference type="RefSeq" id="XP_065648640.1">
    <property type="nucleotide sequence ID" value="XM_065792568.1"/>
</dbReference>
<keyword evidence="1" id="KW-1185">Reference proteome</keyword>
<evidence type="ECO:0000313" key="1">
    <source>
        <dbReference type="Proteomes" id="UP001652625"/>
    </source>
</evidence>